<keyword evidence="6 11" id="KW-0874">Quinone</keyword>
<keyword evidence="9 11" id="KW-0520">NAD</keyword>
<feature type="transmembrane region" description="Helical" evidence="11">
    <location>
        <begin position="61"/>
        <end position="82"/>
    </location>
</feature>
<feature type="transmembrane region" description="Helical" evidence="11">
    <location>
        <begin position="6"/>
        <end position="28"/>
    </location>
</feature>
<dbReference type="PANTHER" id="PTHR11058:SF22">
    <property type="entry name" value="NADH-QUINONE OXIDOREDUCTASE SUBUNIT A"/>
    <property type="match status" value="1"/>
</dbReference>
<dbReference type="STRING" id="131112.SAMN04489737_0146"/>
<dbReference type="NCBIfam" id="NF005922">
    <property type="entry name" value="PRK07928.1"/>
    <property type="match status" value="1"/>
</dbReference>
<evidence type="ECO:0000313" key="14">
    <source>
        <dbReference type="Proteomes" id="UP000214355"/>
    </source>
</evidence>
<organism evidence="13 14">
    <name type="scientific">Arcanobacterium phocae</name>
    <dbReference type="NCBI Taxonomy" id="131112"/>
    <lineage>
        <taxon>Bacteria</taxon>
        <taxon>Bacillati</taxon>
        <taxon>Actinomycetota</taxon>
        <taxon>Actinomycetes</taxon>
        <taxon>Actinomycetales</taxon>
        <taxon>Actinomycetaceae</taxon>
        <taxon>Arcanobacterium</taxon>
    </lineage>
</organism>
<keyword evidence="5 11" id="KW-0812">Transmembrane</keyword>
<evidence type="ECO:0000256" key="8">
    <source>
        <dbReference type="ARBA" id="ARBA00022989"/>
    </source>
</evidence>
<evidence type="ECO:0000256" key="2">
    <source>
        <dbReference type="ARBA" id="ARBA00008472"/>
    </source>
</evidence>
<keyword evidence="14" id="KW-1185">Reference proteome</keyword>
<keyword evidence="4 11" id="KW-1003">Cell membrane</keyword>
<dbReference type="GO" id="GO:0008137">
    <property type="term" value="F:NADH dehydrogenase (ubiquinone) activity"/>
    <property type="evidence" value="ECO:0007669"/>
    <property type="project" value="InterPro"/>
</dbReference>
<evidence type="ECO:0000313" key="13">
    <source>
        <dbReference type="EMBL" id="SDU77733.1"/>
    </source>
</evidence>
<dbReference type="GO" id="GO:0050136">
    <property type="term" value="F:NADH dehydrogenase (quinone) (non-electrogenic) activity"/>
    <property type="evidence" value="ECO:0007669"/>
    <property type="project" value="UniProtKB-UniRule"/>
</dbReference>
<keyword evidence="3 11" id="KW-0813">Transport</keyword>
<evidence type="ECO:0000256" key="9">
    <source>
        <dbReference type="ARBA" id="ARBA00023027"/>
    </source>
</evidence>
<dbReference type="OrthoDB" id="9791970at2"/>
<dbReference type="Proteomes" id="UP000214355">
    <property type="component" value="Chromosome I"/>
</dbReference>
<dbReference type="AlphaFoldDB" id="A0A1H2L9Q2"/>
<proteinExistence type="inferred from homology"/>
<dbReference type="GeneID" id="65343905"/>
<gene>
    <name evidence="11" type="primary">nuoA</name>
    <name evidence="13" type="ORF">SAMN04489737_0146</name>
</gene>
<dbReference type="Gene3D" id="1.20.58.1610">
    <property type="entry name" value="NADH:ubiquinone/plastoquinone oxidoreductase, chain 3"/>
    <property type="match status" value="1"/>
</dbReference>
<feature type="transmembrane region" description="Helical" evidence="11">
    <location>
        <begin position="88"/>
        <end position="109"/>
    </location>
</feature>
<keyword evidence="7 11" id="KW-1278">Translocase</keyword>
<dbReference type="RefSeq" id="WP_091278715.1">
    <property type="nucleotide sequence ID" value="NZ_JABAOR010000004.1"/>
</dbReference>
<dbReference type="PANTHER" id="PTHR11058">
    <property type="entry name" value="NADH-UBIQUINONE OXIDOREDUCTASE CHAIN 3"/>
    <property type="match status" value="1"/>
</dbReference>
<dbReference type="InterPro" id="IPR038430">
    <property type="entry name" value="NDAH_ubi_oxred_su3_sf"/>
</dbReference>
<evidence type="ECO:0000256" key="6">
    <source>
        <dbReference type="ARBA" id="ARBA00022719"/>
    </source>
</evidence>
<dbReference type="GO" id="GO:0048038">
    <property type="term" value="F:quinone binding"/>
    <property type="evidence" value="ECO:0007669"/>
    <property type="project" value="UniProtKB-KW"/>
</dbReference>
<dbReference type="EMBL" id="LT629804">
    <property type="protein sequence ID" value="SDU77733.1"/>
    <property type="molecule type" value="Genomic_DNA"/>
</dbReference>
<comment type="function">
    <text evidence="11">NDH-1 shuttles electrons from NADH, via FMN and iron-sulfur (Fe-S) centers, to quinones in the respiratory chain. The immediate electron acceptor for the enzyme in this species is believed to be a menaquinone. Couples the redox reaction to proton translocation (for every two electrons transferred, four hydrogen ions are translocated across the cytoplasmic membrane), and thus conserves the redox energy in a proton gradient.</text>
</comment>
<evidence type="ECO:0000256" key="3">
    <source>
        <dbReference type="ARBA" id="ARBA00022448"/>
    </source>
</evidence>
<evidence type="ECO:0000256" key="1">
    <source>
        <dbReference type="ARBA" id="ARBA00004141"/>
    </source>
</evidence>
<reference evidence="14" key="1">
    <citation type="submission" date="2016-10" db="EMBL/GenBank/DDBJ databases">
        <authorList>
            <person name="Varghese N."/>
            <person name="Submissions S."/>
        </authorList>
    </citation>
    <scope>NUCLEOTIDE SEQUENCE [LARGE SCALE GENOMIC DNA]</scope>
    <source>
        <strain evidence="14">DSM 10002</strain>
    </source>
</reference>
<dbReference type="FunFam" id="1.20.58.1610:FF:000002">
    <property type="entry name" value="NADH-quinone oxidoreductase subunit A"/>
    <property type="match status" value="1"/>
</dbReference>
<dbReference type="InterPro" id="IPR023043">
    <property type="entry name" value="NAD(P)H_OxRDtase_bac/plastid"/>
</dbReference>
<evidence type="ECO:0000256" key="11">
    <source>
        <dbReference type="HAMAP-Rule" id="MF_01394"/>
    </source>
</evidence>
<accession>A0A1H2L9Q2</accession>
<dbReference type="GO" id="GO:0030964">
    <property type="term" value="C:NADH dehydrogenase complex"/>
    <property type="evidence" value="ECO:0007669"/>
    <property type="project" value="TreeGrafter"/>
</dbReference>
<comment type="similarity">
    <text evidence="2 11 12">Belongs to the complex I subunit 3 family.</text>
</comment>
<evidence type="ECO:0000256" key="12">
    <source>
        <dbReference type="RuleBase" id="RU003639"/>
    </source>
</evidence>
<evidence type="ECO:0000256" key="5">
    <source>
        <dbReference type="ARBA" id="ARBA00022692"/>
    </source>
</evidence>
<sequence>MNPYVPLLIMIAVASLVGIGGLAVSAILGPKRYNRVKVANYECGLEPTPSAGASGRFPIKYFLTAMTFIIFDIEVVFLYPWAVAANRLGLASLIAIASFVFLITIPFIYEWRRGGLDWE</sequence>
<dbReference type="HAMAP" id="MF_01394">
    <property type="entry name" value="NDH1_NuoA"/>
    <property type="match status" value="1"/>
</dbReference>
<evidence type="ECO:0000256" key="4">
    <source>
        <dbReference type="ARBA" id="ARBA00022475"/>
    </source>
</evidence>
<evidence type="ECO:0000256" key="10">
    <source>
        <dbReference type="ARBA" id="ARBA00023136"/>
    </source>
</evidence>
<protein>
    <recommendedName>
        <fullName evidence="11">NADH-quinone oxidoreductase subunit A</fullName>
        <ecNumber evidence="11">7.1.1.-</ecNumber>
    </recommendedName>
    <alternativeName>
        <fullName evidence="11">NADH dehydrogenase I subunit A</fullName>
    </alternativeName>
    <alternativeName>
        <fullName evidence="11">NDH-1 subunit A</fullName>
    </alternativeName>
    <alternativeName>
        <fullName evidence="11">NUO1</fullName>
    </alternativeName>
</protein>
<dbReference type="InterPro" id="IPR000440">
    <property type="entry name" value="NADH_UbQ/plastoQ_OxRdtase_su3"/>
</dbReference>
<evidence type="ECO:0000256" key="7">
    <source>
        <dbReference type="ARBA" id="ARBA00022967"/>
    </source>
</evidence>
<comment type="subcellular location">
    <subcellularLocation>
        <location evidence="11 12">Cell membrane</location>
        <topology evidence="11 12">Multi-pass membrane protein</topology>
    </subcellularLocation>
    <subcellularLocation>
        <location evidence="1">Membrane</location>
        <topology evidence="1">Multi-pass membrane protein</topology>
    </subcellularLocation>
</comment>
<comment type="subunit">
    <text evidence="11">NDH-1 is composed of 14 different subunits. Subunits NuoA, H, J, K, L, M, N constitute the membrane sector of the complex.</text>
</comment>
<dbReference type="Pfam" id="PF00507">
    <property type="entry name" value="Oxidored_q4"/>
    <property type="match status" value="1"/>
</dbReference>
<dbReference type="GO" id="GO:0005886">
    <property type="term" value="C:plasma membrane"/>
    <property type="evidence" value="ECO:0007669"/>
    <property type="project" value="UniProtKB-SubCell"/>
</dbReference>
<dbReference type="EC" id="7.1.1.-" evidence="11"/>
<name>A0A1H2L9Q2_9ACTO</name>
<keyword evidence="10 11" id="KW-0472">Membrane</keyword>
<keyword evidence="8 11" id="KW-1133">Transmembrane helix</keyword>
<comment type="catalytic activity">
    <reaction evidence="11 12">
        <text>a quinone + NADH + 5 H(+)(in) = a quinol + NAD(+) + 4 H(+)(out)</text>
        <dbReference type="Rhea" id="RHEA:57888"/>
        <dbReference type="ChEBI" id="CHEBI:15378"/>
        <dbReference type="ChEBI" id="CHEBI:24646"/>
        <dbReference type="ChEBI" id="CHEBI:57540"/>
        <dbReference type="ChEBI" id="CHEBI:57945"/>
        <dbReference type="ChEBI" id="CHEBI:132124"/>
    </reaction>
</comment>